<dbReference type="InterPro" id="IPR010102">
    <property type="entry name" value="Succ_semiAld_DH"/>
</dbReference>
<dbReference type="Gene3D" id="3.40.605.10">
    <property type="entry name" value="Aldehyde Dehydrogenase, Chain A, domain 1"/>
    <property type="match status" value="1"/>
</dbReference>
<dbReference type="PANTHER" id="PTHR43353">
    <property type="entry name" value="SUCCINATE-SEMIALDEHYDE DEHYDROGENASE, MITOCHONDRIAL"/>
    <property type="match status" value="1"/>
</dbReference>
<evidence type="ECO:0000256" key="4">
    <source>
        <dbReference type="PROSITE-ProRule" id="PRU10007"/>
    </source>
</evidence>
<sequence length="509" mass="54556">MFSLRVLSVTPTTYADARVSELKETAMQLKDPQLLRQQAYIDGQWLDADSGQTIAVNNPATGEIIGHVPKMGRAETRRAIEAAEKALPAWRALTAKERANKLRRWFELLMENQDDLGRLMTLEQGKPLAEAKGEIAYAASFIEWFAEEAKRVYGDVIPGHQPDKRLIVIKQPIGVTAAITPWNFPAAMITRKAGPALAAGCTMVIKPASQTPFSALALVELAERAGIPKGVLSVVTGSAGEVGGELTSNPIVRKLSFTGSTEIGRQLMAECAQDIKKVSLELGGNAPFIVFDDADLDAAVEGALISKYRNNGQTCVCANRIYVQDGVYDAFAEKLIAAVGKLKIGNGLEDGTTTGPLIDEKAVAKVQEHIADAVNKGAKLALGGKSHALGGTFFEPTILVDVPKTAAVAKEETFGPLAPLFRFKDEAEVIAMANDTEFGLASYFYARDLGRVFRVAEALEYGMVGINTGLISNEVAPFGGVKASGLGREGSKYGIEDYLEIKYMCLGGI</sequence>
<dbReference type="InterPro" id="IPR016162">
    <property type="entry name" value="Ald_DH_N"/>
</dbReference>
<dbReference type="SUPFAM" id="SSF53720">
    <property type="entry name" value="ALDH-like"/>
    <property type="match status" value="1"/>
</dbReference>
<dbReference type="InterPro" id="IPR016163">
    <property type="entry name" value="Ald_DH_C"/>
</dbReference>
<feature type="domain" description="Aldehyde dehydrogenase" evidence="6">
    <location>
        <begin position="45"/>
        <end position="503"/>
    </location>
</feature>
<keyword evidence="3 5" id="KW-0560">Oxidoreductase</keyword>
<organism evidence="7 8">
    <name type="scientific">Ectopseudomonas mendocina</name>
    <name type="common">Pseudomonas mendocina</name>
    <dbReference type="NCBI Taxonomy" id="300"/>
    <lineage>
        <taxon>Bacteria</taxon>
        <taxon>Pseudomonadati</taxon>
        <taxon>Pseudomonadota</taxon>
        <taxon>Gammaproteobacteria</taxon>
        <taxon>Pseudomonadales</taxon>
        <taxon>Pseudomonadaceae</taxon>
        <taxon>Ectopseudomonas</taxon>
    </lineage>
</organism>
<dbReference type="GO" id="GO:0005829">
    <property type="term" value="C:cytosol"/>
    <property type="evidence" value="ECO:0007669"/>
    <property type="project" value="TreeGrafter"/>
</dbReference>
<dbReference type="PROSITE" id="PS00687">
    <property type="entry name" value="ALDEHYDE_DEHYDR_GLU"/>
    <property type="match status" value="1"/>
</dbReference>
<dbReference type="Pfam" id="PF00171">
    <property type="entry name" value="Aldedh"/>
    <property type="match status" value="1"/>
</dbReference>
<dbReference type="Proteomes" id="UP000254260">
    <property type="component" value="Unassembled WGS sequence"/>
</dbReference>
<dbReference type="InterPro" id="IPR029510">
    <property type="entry name" value="Ald_DH_CS_GLU"/>
</dbReference>
<dbReference type="InterPro" id="IPR016161">
    <property type="entry name" value="Ald_DH/histidinol_DH"/>
</dbReference>
<evidence type="ECO:0000256" key="3">
    <source>
        <dbReference type="ARBA" id="ARBA00023002"/>
    </source>
</evidence>
<dbReference type="FunFam" id="3.40.309.10:FF:000004">
    <property type="entry name" value="Succinate-semialdehyde dehydrogenase I"/>
    <property type="match status" value="1"/>
</dbReference>
<accession>A0A379IM81</accession>
<evidence type="ECO:0000256" key="1">
    <source>
        <dbReference type="ARBA" id="ARBA00009986"/>
    </source>
</evidence>
<evidence type="ECO:0000256" key="2">
    <source>
        <dbReference type="ARBA" id="ARBA00022857"/>
    </source>
</evidence>
<dbReference type="NCBIfam" id="TIGR01780">
    <property type="entry name" value="SSADH"/>
    <property type="match status" value="1"/>
</dbReference>
<name>A0A379IM81_ECTME</name>
<proteinExistence type="inferred from homology"/>
<dbReference type="FunFam" id="3.40.605.10:FF:000005">
    <property type="entry name" value="Succinate-semialdehyde dehydrogenase I"/>
    <property type="match status" value="1"/>
</dbReference>
<reference evidence="7 8" key="1">
    <citation type="submission" date="2018-06" db="EMBL/GenBank/DDBJ databases">
        <authorList>
            <consortium name="Pathogen Informatics"/>
            <person name="Doyle S."/>
        </authorList>
    </citation>
    <scope>NUCLEOTIDE SEQUENCE [LARGE SCALE GENOMIC DNA]</scope>
    <source>
        <strain evidence="7 8">NCTC10899</strain>
    </source>
</reference>
<comment type="similarity">
    <text evidence="1 5">Belongs to the aldehyde dehydrogenase family.</text>
</comment>
<dbReference type="PROSITE" id="PS00070">
    <property type="entry name" value="ALDEHYDE_DEHYDR_CYS"/>
    <property type="match status" value="1"/>
</dbReference>
<evidence type="ECO:0000259" key="6">
    <source>
        <dbReference type="Pfam" id="PF00171"/>
    </source>
</evidence>
<dbReference type="GO" id="GO:0036243">
    <property type="term" value="F:succinate-semialdehyde dehydrogenase (NADP+) activity"/>
    <property type="evidence" value="ECO:0007669"/>
    <property type="project" value="UniProtKB-EC"/>
</dbReference>
<dbReference type="InterPro" id="IPR015590">
    <property type="entry name" value="Aldehyde_DH_dom"/>
</dbReference>
<keyword evidence="2" id="KW-0521">NADP</keyword>
<dbReference type="InterPro" id="IPR050740">
    <property type="entry name" value="Aldehyde_DH_Superfamily"/>
</dbReference>
<dbReference type="EC" id="1.2.1.79" evidence="7"/>
<dbReference type="GO" id="GO:0004777">
    <property type="term" value="F:succinate-semialdehyde dehydrogenase (NAD+) activity"/>
    <property type="evidence" value="ECO:0007669"/>
    <property type="project" value="TreeGrafter"/>
</dbReference>
<gene>
    <name evidence="7" type="primary">gabD1_1</name>
    <name evidence="7" type="ORF">NCTC10899_00139</name>
</gene>
<dbReference type="CDD" id="cd07103">
    <property type="entry name" value="ALDH_F5_SSADH_GabD"/>
    <property type="match status" value="1"/>
</dbReference>
<dbReference type="Gene3D" id="3.40.309.10">
    <property type="entry name" value="Aldehyde Dehydrogenase, Chain A, domain 2"/>
    <property type="match status" value="1"/>
</dbReference>
<evidence type="ECO:0000256" key="5">
    <source>
        <dbReference type="RuleBase" id="RU003345"/>
    </source>
</evidence>
<evidence type="ECO:0000313" key="7">
    <source>
        <dbReference type="EMBL" id="SUD37385.1"/>
    </source>
</evidence>
<dbReference type="EMBL" id="UGUU01000001">
    <property type="protein sequence ID" value="SUD37385.1"/>
    <property type="molecule type" value="Genomic_DNA"/>
</dbReference>
<dbReference type="AlphaFoldDB" id="A0A379IM81"/>
<feature type="active site" evidence="4">
    <location>
        <position position="281"/>
    </location>
</feature>
<evidence type="ECO:0000313" key="8">
    <source>
        <dbReference type="Proteomes" id="UP000254260"/>
    </source>
</evidence>
<dbReference type="GO" id="GO:0009450">
    <property type="term" value="P:gamma-aminobutyric acid catabolic process"/>
    <property type="evidence" value="ECO:0007669"/>
    <property type="project" value="InterPro"/>
</dbReference>
<dbReference type="NCBIfam" id="NF008415">
    <property type="entry name" value="PRK11241.1"/>
    <property type="match status" value="1"/>
</dbReference>
<dbReference type="InterPro" id="IPR016160">
    <property type="entry name" value="Ald_DH_CS_CYS"/>
</dbReference>
<protein>
    <submittedName>
        <fullName evidence="7">Succinate-semialdehyde dehydrogenase</fullName>
        <ecNumber evidence="7">1.2.1.79</ecNumber>
    </submittedName>
</protein>
<dbReference type="PANTHER" id="PTHR43353:SF5">
    <property type="entry name" value="SUCCINATE-SEMIALDEHYDE DEHYDROGENASE, MITOCHONDRIAL"/>
    <property type="match status" value="1"/>
</dbReference>